<gene>
    <name evidence="7" type="ORF">Sjap_021629</name>
</gene>
<dbReference type="InterPro" id="IPR043891">
    <property type="entry name" value="SPARK"/>
</dbReference>
<dbReference type="Proteomes" id="UP001417504">
    <property type="component" value="Unassembled WGS sequence"/>
</dbReference>
<dbReference type="InterPro" id="IPR011009">
    <property type="entry name" value="Kinase-like_dom_sf"/>
</dbReference>
<feature type="compositionally biased region" description="Low complexity" evidence="4">
    <location>
        <begin position="497"/>
        <end position="517"/>
    </location>
</feature>
<evidence type="ECO:0000256" key="1">
    <source>
        <dbReference type="ARBA" id="ARBA00022741"/>
    </source>
</evidence>
<dbReference type="Pfam" id="PF19160">
    <property type="entry name" value="SPARK"/>
    <property type="match status" value="1"/>
</dbReference>
<evidence type="ECO:0000313" key="7">
    <source>
        <dbReference type="EMBL" id="KAK9096132.1"/>
    </source>
</evidence>
<evidence type="ECO:0000259" key="6">
    <source>
        <dbReference type="PROSITE" id="PS50011"/>
    </source>
</evidence>
<dbReference type="InterPro" id="IPR001245">
    <property type="entry name" value="Ser-Thr/Tyr_kinase_cat_dom"/>
</dbReference>
<organism evidence="7 8">
    <name type="scientific">Stephania japonica</name>
    <dbReference type="NCBI Taxonomy" id="461633"/>
    <lineage>
        <taxon>Eukaryota</taxon>
        <taxon>Viridiplantae</taxon>
        <taxon>Streptophyta</taxon>
        <taxon>Embryophyta</taxon>
        <taxon>Tracheophyta</taxon>
        <taxon>Spermatophyta</taxon>
        <taxon>Magnoliopsida</taxon>
        <taxon>Ranunculales</taxon>
        <taxon>Menispermaceae</taxon>
        <taxon>Menispermoideae</taxon>
        <taxon>Cissampelideae</taxon>
        <taxon>Stephania</taxon>
    </lineage>
</organism>
<dbReference type="PROSITE" id="PS50011">
    <property type="entry name" value="PROTEIN_KINASE_DOM"/>
    <property type="match status" value="1"/>
</dbReference>
<reference evidence="7 8" key="1">
    <citation type="submission" date="2024-01" db="EMBL/GenBank/DDBJ databases">
        <title>Genome assemblies of Stephania.</title>
        <authorList>
            <person name="Yang L."/>
        </authorList>
    </citation>
    <scope>NUCLEOTIDE SEQUENCE [LARGE SCALE GENOMIC DNA]</scope>
    <source>
        <strain evidence="7">QJT</strain>
        <tissue evidence="7">Leaf</tissue>
    </source>
</reference>
<feature type="transmembrane region" description="Helical" evidence="5">
    <location>
        <begin position="196"/>
        <end position="220"/>
    </location>
</feature>
<dbReference type="GO" id="GO:0005524">
    <property type="term" value="F:ATP binding"/>
    <property type="evidence" value="ECO:0007669"/>
    <property type="project" value="UniProtKB-UniRule"/>
</dbReference>
<sequence length="517" mass="56612">METLPWNKTECQVPPQHTKQLCCPTITSLFHVSLATRLNQTSLFFLPNTDISNSCIQSFQSKLDSLSLPPNLSSLCLGSPESWVTGPENCAGIETKQDWIHKIGDSTKLDLYCQSDLTDLSICDACMNAELKVHSQLLSIDANFSHSNNCLVFTLFYASAVVNTLGPQSLGTASCIFWLPIDMPNLGSNGIPHKLIVLYSLVSAVVALVGVSCCFGLFIWCDRRRTENRGFGPFGVQSVDLEVQISRFNKGSCGFGIRELERATDGFSEKNLIGQGGFGVVYKGTLSDGTLVAVKKIIESDFVGDDVFIKEIEIISSLKHRNLVPLIGSCIAVNKLWSGQAMEEEGKSHVTTIVAGTHGYLAPEYALYGQLTDKSDVYSFGVVMLEIMSGRRALALHSPSTDHQPFLITDWAWQHVKSGHIEEVFDPVLVGNDVGFSNPRAVMDRFVLVGILCAHVMVAYRPNILDALKMLESDIEIPPIPTRPLMLNQHSFSPNCSDSTSSSAINLSSLKSPLQRT</sequence>
<feature type="binding site" evidence="3">
    <location>
        <position position="296"/>
    </location>
    <ligand>
        <name>ATP</name>
        <dbReference type="ChEBI" id="CHEBI:30616"/>
    </ligand>
</feature>
<dbReference type="PROSITE" id="PS00107">
    <property type="entry name" value="PROTEIN_KINASE_ATP"/>
    <property type="match status" value="1"/>
</dbReference>
<dbReference type="PANTHER" id="PTHR47989">
    <property type="entry name" value="OS01G0750732 PROTEIN"/>
    <property type="match status" value="1"/>
</dbReference>
<dbReference type="SUPFAM" id="SSF56112">
    <property type="entry name" value="Protein kinase-like (PK-like)"/>
    <property type="match status" value="1"/>
</dbReference>
<dbReference type="Pfam" id="PF00069">
    <property type="entry name" value="Pkinase"/>
    <property type="match status" value="1"/>
</dbReference>
<dbReference type="Pfam" id="PF07714">
    <property type="entry name" value="PK_Tyr_Ser-Thr"/>
    <property type="match status" value="1"/>
</dbReference>
<keyword evidence="5" id="KW-0812">Transmembrane</keyword>
<evidence type="ECO:0000313" key="8">
    <source>
        <dbReference type="Proteomes" id="UP001417504"/>
    </source>
</evidence>
<evidence type="ECO:0000256" key="5">
    <source>
        <dbReference type="SAM" id="Phobius"/>
    </source>
</evidence>
<dbReference type="InterPro" id="IPR017441">
    <property type="entry name" value="Protein_kinase_ATP_BS"/>
</dbReference>
<keyword evidence="1 3" id="KW-0547">Nucleotide-binding</keyword>
<dbReference type="Gene3D" id="1.10.510.10">
    <property type="entry name" value="Transferase(Phosphotransferase) domain 1"/>
    <property type="match status" value="1"/>
</dbReference>
<feature type="domain" description="Protein kinase" evidence="6">
    <location>
        <begin position="267"/>
        <end position="517"/>
    </location>
</feature>
<feature type="region of interest" description="Disordered" evidence="4">
    <location>
        <begin position="491"/>
        <end position="517"/>
    </location>
</feature>
<evidence type="ECO:0000256" key="4">
    <source>
        <dbReference type="SAM" id="MobiDB-lite"/>
    </source>
</evidence>
<keyword evidence="5" id="KW-1133">Transmembrane helix</keyword>
<proteinExistence type="predicted"/>
<dbReference type="AlphaFoldDB" id="A0AAP0HT08"/>
<evidence type="ECO:0000256" key="2">
    <source>
        <dbReference type="ARBA" id="ARBA00022840"/>
    </source>
</evidence>
<keyword evidence="2 3" id="KW-0067">ATP-binding</keyword>
<protein>
    <recommendedName>
        <fullName evidence="6">Protein kinase domain-containing protein</fullName>
    </recommendedName>
</protein>
<dbReference type="FunFam" id="3.30.200.20:FF:000015">
    <property type="entry name" value="Somatic embryogenesis receptor kinase 1"/>
    <property type="match status" value="1"/>
</dbReference>
<dbReference type="InterPro" id="IPR000719">
    <property type="entry name" value="Prot_kinase_dom"/>
</dbReference>
<evidence type="ECO:0000256" key="3">
    <source>
        <dbReference type="PROSITE-ProRule" id="PRU10141"/>
    </source>
</evidence>
<keyword evidence="8" id="KW-1185">Reference proteome</keyword>
<dbReference type="PANTHER" id="PTHR47989:SF62">
    <property type="entry name" value="OS05G0423500 PROTEIN"/>
    <property type="match status" value="1"/>
</dbReference>
<accession>A0AAP0HT08</accession>
<dbReference type="EMBL" id="JBBNAE010000009">
    <property type="protein sequence ID" value="KAK9096132.1"/>
    <property type="molecule type" value="Genomic_DNA"/>
</dbReference>
<comment type="caution">
    <text evidence="7">The sequence shown here is derived from an EMBL/GenBank/DDBJ whole genome shotgun (WGS) entry which is preliminary data.</text>
</comment>
<keyword evidence="5" id="KW-0472">Membrane</keyword>
<name>A0AAP0HT08_9MAGN</name>
<dbReference type="Gene3D" id="3.30.200.20">
    <property type="entry name" value="Phosphorylase Kinase, domain 1"/>
    <property type="match status" value="1"/>
</dbReference>
<dbReference type="GO" id="GO:0004672">
    <property type="term" value="F:protein kinase activity"/>
    <property type="evidence" value="ECO:0007669"/>
    <property type="project" value="InterPro"/>
</dbReference>